<dbReference type="Gene3D" id="2.40.10.220">
    <property type="entry name" value="predicted glycosyltransferase like domains"/>
    <property type="match status" value="1"/>
</dbReference>
<evidence type="ECO:0000313" key="3">
    <source>
        <dbReference type="EMBL" id="GHH27052.1"/>
    </source>
</evidence>
<dbReference type="RefSeq" id="WP_368855619.1">
    <property type="nucleotide sequence ID" value="NZ_BNAQ01000027.1"/>
</dbReference>
<name>A0ABQ3LVE6_9SPHN</name>
<reference evidence="4" key="1">
    <citation type="journal article" date="2019" name="Int. J. Syst. Evol. Microbiol.">
        <title>The Global Catalogue of Microorganisms (GCM) 10K type strain sequencing project: providing services to taxonomists for standard genome sequencing and annotation.</title>
        <authorList>
            <consortium name="The Broad Institute Genomics Platform"/>
            <consortium name="The Broad Institute Genome Sequencing Center for Infectious Disease"/>
            <person name="Wu L."/>
            <person name="Ma J."/>
        </authorList>
    </citation>
    <scope>NUCLEOTIDE SEQUENCE [LARGE SCALE GENOMIC DNA]</scope>
    <source>
        <strain evidence="4">CGMCC 1.8957</strain>
    </source>
</reference>
<dbReference type="Pfam" id="PF07238">
    <property type="entry name" value="PilZ"/>
    <property type="match status" value="1"/>
</dbReference>
<protein>
    <recommendedName>
        <fullName evidence="2">PilZ domain-containing protein</fullName>
    </recommendedName>
</protein>
<evidence type="ECO:0000256" key="1">
    <source>
        <dbReference type="SAM" id="MobiDB-lite"/>
    </source>
</evidence>
<comment type="caution">
    <text evidence="3">The sequence shown here is derived from an EMBL/GenBank/DDBJ whole genome shotgun (WGS) entry which is preliminary data.</text>
</comment>
<feature type="region of interest" description="Disordered" evidence="1">
    <location>
        <begin position="109"/>
        <end position="143"/>
    </location>
</feature>
<dbReference type="Proteomes" id="UP000652430">
    <property type="component" value="Unassembled WGS sequence"/>
</dbReference>
<sequence>MPSCETPIATDIPPAMNTPPMAERAVRTSVLLAATIEQFGGDHARTHKVRDLSSGGVRVDQGDALRKGATVVITVGSLEAVPATVVWIADGWAGLKFATVIDPDQARTRAALKPKQISNHKKSDPSPGPTAGWAGDLRNPYRR</sequence>
<keyword evidence="4" id="KW-1185">Reference proteome</keyword>
<feature type="domain" description="PilZ" evidence="2">
    <location>
        <begin position="24"/>
        <end position="107"/>
    </location>
</feature>
<proteinExistence type="predicted"/>
<dbReference type="SUPFAM" id="SSF141371">
    <property type="entry name" value="PilZ domain-like"/>
    <property type="match status" value="1"/>
</dbReference>
<evidence type="ECO:0000313" key="4">
    <source>
        <dbReference type="Proteomes" id="UP000652430"/>
    </source>
</evidence>
<organism evidence="3 4">
    <name type="scientific">Sphingomonas glacialis</name>
    <dbReference type="NCBI Taxonomy" id="658225"/>
    <lineage>
        <taxon>Bacteria</taxon>
        <taxon>Pseudomonadati</taxon>
        <taxon>Pseudomonadota</taxon>
        <taxon>Alphaproteobacteria</taxon>
        <taxon>Sphingomonadales</taxon>
        <taxon>Sphingomonadaceae</taxon>
        <taxon>Sphingomonas</taxon>
    </lineage>
</organism>
<dbReference type="EMBL" id="BNAQ01000027">
    <property type="protein sequence ID" value="GHH27052.1"/>
    <property type="molecule type" value="Genomic_DNA"/>
</dbReference>
<dbReference type="InterPro" id="IPR009875">
    <property type="entry name" value="PilZ_domain"/>
</dbReference>
<accession>A0ABQ3LVE6</accession>
<evidence type="ECO:0000259" key="2">
    <source>
        <dbReference type="Pfam" id="PF07238"/>
    </source>
</evidence>
<gene>
    <name evidence="3" type="ORF">GCM10008023_42260</name>
</gene>